<dbReference type="AlphaFoldDB" id="F2S2X1"/>
<evidence type="ECO:0000313" key="2">
    <source>
        <dbReference type="Proteomes" id="UP000009172"/>
    </source>
</evidence>
<keyword evidence="2" id="KW-1185">Reference proteome</keyword>
<dbReference type="Proteomes" id="UP000009172">
    <property type="component" value="Unassembled WGS sequence"/>
</dbReference>
<accession>F2S2X1</accession>
<sequence>MASCHARLEWTFFFRRLRAKIFHHWEEETHQQGSGMQDEVKKGFMRRCPHVAPSETAKNERGLTNDTGRIGTGVINLLHVQTSINYYYYYFSKAISLSFMHEITPYQSTTARSRFVLLSPPPASLFLISTPSPAY</sequence>
<dbReference type="EMBL" id="GG698506">
    <property type="protein sequence ID" value="EGD97911.1"/>
    <property type="molecule type" value="Genomic_DNA"/>
</dbReference>
<name>F2S2X1_TRIT1</name>
<protein>
    <submittedName>
        <fullName evidence="1">Uncharacterized protein</fullName>
    </submittedName>
</protein>
<reference evidence="2" key="1">
    <citation type="journal article" date="2012" name="MBio">
        <title>Comparative genome analysis of Trichophyton rubrum and related dermatophytes reveals candidate genes involved in infection.</title>
        <authorList>
            <person name="Martinez D.A."/>
            <person name="Oliver B.G."/>
            <person name="Graeser Y."/>
            <person name="Goldberg J.M."/>
            <person name="Li W."/>
            <person name="Martinez-Rossi N.M."/>
            <person name="Monod M."/>
            <person name="Shelest E."/>
            <person name="Barton R.C."/>
            <person name="Birch E."/>
            <person name="Brakhage A.A."/>
            <person name="Chen Z."/>
            <person name="Gurr S.J."/>
            <person name="Heiman D."/>
            <person name="Heitman J."/>
            <person name="Kosti I."/>
            <person name="Rossi A."/>
            <person name="Saif S."/>
            <person name="Samalova M."/>
            <person name="Saunders C.W."/>
            <person name="Shea T."/>
            <person name="Summerbell R.C."/>
            <person name="Xu J."/>
            <person name="Young S."/>
            <person name="Zeng Q."/>
            <person name="Birren B.W."/>
            <person name="Cuomo C.A."/>
            <person name="White T.C."/>
        </authorList>
    </citation>
    <scope>NUCLEOTIDE SEQUENCE [LARGE SCALE GENOMIC DNA]</scope>
    <source>
        <strain evidence="2">CBS 112818</strain>
    </source>
</reference>
<evidence type="ECO:0000313" key="1">
    <source>
        <dbReference type="EMBL" id="EGD97911.1"/>
    </source>
</evidence>
<dbReference type="HOGENOM" id="CLU_1887255_0_0_1"/>
<organism evidence="1 2">
    <name type="scientific">Trichophyton tonsurans (strain CBS 112818)</name>
    <name type="common">Scalp ringworm fungus</name>
    <dbReference type="NCBI Taxonomy" id="647933"/>
    <lineage>
        <taxon>Eukaryota</taxon>
        <taxon>Fungi</taxon>
        <taxon>Dikarya</taxon>
        <taxon>Ascomycota</taxon>
        <taxon>Pezizomycotina</taxon>
        <taxon>Eurotiomycetes</taxon>
        <taxon>Eurotiomycetidae</taxon>
        <taxon>Onygenales</taxon>
        <taxon>Arthrodermataceae</taxon>
        <taxon>Trichophyton</taxon>
    </lineage>
</organism>
<proteinExistence type="predicted"/>
<gene>
    <name evidence="1" type="ORF">TESG_05212</name>
</gene>